<dbReference type="PANTHER" id="PTHR11404">
    <property type="entry name" value="SUPEROXIDE DISMUTASE 2"/>
    <property type="match status" value="1"/>
</dbReference>
<protein>
    <recommendedName>
        <fullName evidence="2">superoxide dismutase</fullName>
        <ecNumber evidence="2">1.15.1.1</ecNumber>
    </recommendedName>
</protein>
<dbReference type="PANTHER" id="PTHR11404:SF6">
    <property type="entry name" value="SUPEROXIDE DISMUTASE [MN], MITOCHONDRIAL"/>
    <property type="match status" value="1"/>
</dbReference>
<dbReference type="InterPro" id="IPR019833">
    <property type="entry name" value="Mn/Fe_SOD_BS"/>
</dbReference>
<keyword evidence="4" id="KW-0560">Oxidoreductase</keyword>
<dbReference type="EC" id="1.15.1.1" evidence="2"/>
<sequence length="294" mass="34626">MNAQTRQYLYALLNWADEVEEKVLNNRKNVDLSFVQNRMKNWRNNIQTYLINHQSVTQEDLEHIQRSGEEMVEDIVTVRGEQPNANRVPIGEHRLPPLPYDYDALEPVISEEIMRLHHDVHHKSYVEGLNKAEQMIDKWSESQNSQMLRHWMREQSFNGSGHFLHTIFWNNMSPEGGGKPTGELAAHLNQVFGSFKRFKQLLTHAAKSVQGTGWAMLVWELRSGRAAIQTIEKHNMYALWDVIPLLVLDVWEHAYYLQYQTDKGKYVDNWWKVVNWQDVQTRFNQAKQLTWSLA</sequence>
<dbReference type="InterPro" id="IPR019832">
    <property type="entry name" value="Mn/Fe_SOD_C"/>
</dbReference>
<dbReference type="InterPro" id="IPR036324">
    <property type="entry name" value="Mn/Fe_SOD_N_sf"/>
</dbReference>
<dbReference type="Pfam" id="PF00081">
    <property type="entry name" value="Sod_Fe_N"/>
    <property type="match status" value="1"/>
</dbReference>
<comment type="similarity">
    <text evidence="1">Belongs to the iron/manganese superoxide dismutase family.</text>
</comment>
<dbReference type="PROSITE" id="PS00088">
    <property type="entry name" value="SOD_MN"/>
    <property type="match status" value="1"/>
</dbReference>
<dbReference type="EMBL" id="BAAADO010000001">
    <property type="protein sequence ID" value="GAA0481426.1"/>
    <property type="molecule type" value="Genomic_DNA"/>
</dbReference>
<evidence type="ECO:0000259" key="5">
    <source>
        <dbReference type="Pfam" id="PF00081"/>
    </source>
</evidence>
<evidence type="ECO:0000313" key="8">
    <source>
        <dbReference type="Proteomes" id="UP001500880"/>
    </source>
</evidence>
<evidence type="ECO:0000256" key="4">
    <source>
        <dbReference type="ARBA" id="ARBA00023002"/>
    </source>
</evidence>
<feature type="domain" description="Manganese/iron superoxide dismutase C-terminal" evidence="6">
    <location>
        <begin position="180"/>
        <end position="282"/>
    </location>
</feature>
<accession>A0ABP3KK83</accession>
<dbReference type="InterPro" id="IPR036314">
    <property type="entry name" value="SOD_C_sf"/>
</dbReference>
<organism evidence="7 8">
    <name type="scientific">Salinibacillus aidingensis</name>
    <dbReference type="NCBI Taxonomy" id="237684"/>
    <lineage>
        <taxon>Bacteria</taxon>
        <taxon>Bacillati</taxon>
        <taxon>Bacillota</taxon>
        <taxon>Bacilli</taxon>
        <taxon>Bacillales</taxon>
        <taxon>Bacillaceae</taxon>
        <taxon>Salinibacillus</taxon>
    </lineage>
</organism>
<evidence type="ECO:0000256" key="2">
    <source>
        <dbReference type="ARBA" id="ARBA00012682"/>
    </source>
</evidence>
<dbReference type="InterPro" id="IPR050265">
    <property type="entry name" value="Fe/Mn_Superoxide_Dismutase"/>
</dbReference>
<dbReference type="Pfam" id="PF02777">
    <property type="entry name" value="Sod_Fe_C"/>
    <property type="match status" value="1"/>
</dbReference>
<dbReference type="Gene3D" id="3.55.40.20">
    <property type="entry name" value="Iron/manganese superoxide dismutase, C-terminal domain"/>
    <property type="match status" value="1"/>
</dbReference>
<feature type="domain" description="Manganese/iron superoxide dismutase N-terminal" evidence="5">
    <location>
        <begin position="92"/>
        <end position="173"/>
    </location>
</feature>
<evidence type="ECO:0000256" key="1">
    <source>
        <dbReference type="ARBA" id="ARBA00008714"/>
    </source>
</evidence>
<reference evidence="8" key="1">
    <citation type="journal article" date="2019" name="Int. J. Syst. Evol. Microbiol.">
        <title>The Global Catalogue of Microorganisms (GCM) 10K type strain sequencing project: providing services to taxonomists for standard genome sequencing and annotation.</title>
        <authorList>
            <consortium name="The Broad Institute Genomics Platform"/>
            <consortium name="The Broad Institute Genome Sequencing Center for Infectious Disease"/>
            <person name="Wu L."/>
            <person name="Ma J."/>
        </authorList>
    </citation>
    <scope>NUCLEOTIDE SEQUENCE [LARGE SCALE GENOMIC DNA]</scope>
    <source>
        <strain evidence="8">JCM 12389</strain>
    </source>
</reference>
<dbReference type="InterPro" id="IPR019831">
    <property type="entry name" value="Mn/Fe_SOD_N"/>
</dbReference>
<evidence type="ECO:0000256" key="3">
    <source>
        <dbReference type="ARBA" id="ARBA00022723"/>
    </source>
</evidence>
<dbReference type="Gene3D" id="1.10.287.990">
    <property type="entry name" value="Fe,Mn superoxide dismutase (SOD) domain"/>
    <property type="match status" value="1"/>
</dbReference>
<evidence type="ECO:0000313" key="7">
    <source>
        <dbReference type="EMBL" id="GAA0481426.1"/>
    </source>
</evidence>
<keyword evidence="8" id="KW-1185">Reference proteome</keyword>
<dbReference type="SUPFAM" id="SSF46609">
    <property type="entry name" value="Fe,Mn superoxide dismutase (SOD), N-terminal domain"/>
    <property type="match status" value="1"/>
</dbReference>
<dbReference type="InterPro" id="IPR001189">
    <property type="entry name" value="Mn/Fe_SOD"/>
</dbReference>
<keyword evidence="3" id="KW-0479">Metal-binding</keyword>
<name>A0ABP3KK83_9BACI</name>
<evidence type="ECO:0000259" key="6">
    <source>
        <dbReference type="Pfam" id="PF02777"/>
    </source>
</evidence>
<dbReference type="Proteomes" id="UP001500880">
    <property type="component" value="Unassembled WGS sequence"/>
</dbReference>
<comment type="caution">
    <text evidence="7">The sequence shown here is derived from an EMBL/GenBank/DDBJ whole genome shotgun (WGS) entry which is preliminary data.</text>
</comment>
<dbReference type="PRINTS" id="PR01703">
    <property type="entry name" value="MNSODISMTASE"/>
</dbReference>
<dbReference type="SUPFAM" id="SSF54719">
    <property type="entry name" value="Fe,Mn superoxide dismutase (SOD), C-terminal domain"/>
    <property type="match status" value="1"/>
</dbReference>
<gene>
    <name evidence="7" type="ORF">GCM10008986_02620</name>
</gene>
<proteinExistence type="inferred from homology"/>